<sequence length="227" mass="25036">MRLVTARFTVLSESDSAARAWRRRFSAITTPKGDPIFTLGHITLRPLEFSDADRLYAWEGDEELGRFSGWSRPVSRSAFAKRLERLIEEPPSDAVLFGIALNEKLVGRIELALIDRRNSLAFVGIFVGDRAARGQGVGVAALRLAAEYAFTVENLEKLCAHVYGFNVRAQRLMVRAGFQPEGVLRSHEVHHGARQDVHVYGLLKAELSVDRDAGHAEGAPDGLEAGT</sequence>
<dbReference type="CDD" id="cd04301">
    <property type="entry name" value="NAT_SF"/>
    <property type="match status" value="1"/>
</dbReference>
<evidence type="ECO:0000259" key="1">
    <source>
        <dbReference type="PROSITE" id="PS51186"/>
    </source>
</evidence>
<dbReference type="GO" id="GO:0005737">
    <property type="term" value="C:cytoplasm"/>
    <property type="evidence" value="ECO:0007669"/>
    <property type="project" value="TreeGrafter"/>
</dbReference>
<dbReference type="EMBL" id="ASRX01000038">
    <property type="protein sequence ID" value="EYF04131.1"/>
    <property type="molecule type" value="Genomic_DNA"/>
</dbReference>
<dbReference type="GO" id="GO:1990189">
    <property type="term" value="F:protein N-terminal-serine acetyltransferase activity"/>
    <property type="evidence" value="ECO:0007669"/>
    <property type="project" value="TreeGrafter"/>
</dbReference>
<accession>A0A017T6D6</accession>
<name>A0A017T6D6_9BACT</name>
<protein>
    <recommendedName>
        <fullName evidence="1">N-acetyltransferase domain-containing protein</fullName>
    </recommendedName>
</protein>
<dbReference type="Pfam" id="PF13302">
    <property type="entry name" value="Acetyltransf_3"/>
    <property type="match status" value="1"/>
</dbReference>
<dbReference type="InterPro" id="IPR016181">
    <property type="entry name" value="Acyl_CoA_acyltransferase"/>
</dbReference>
<dbReference type="PANTHER" id="PTHR43441">
    <property type="entry name" value="RIBOSOMAL-PROTEIN-SERINE ACETYLTRANSFERASE"/>
    <property type="match status" value="1"/>
</dbReference>
<organism evidence="2 3">
    <name type="scientific">Chondromyces apiculatus DSM 436</name>
    <dbReference type="NCBI Taxonomy" id="1192034"/>
    <lineage>
        <taxon>Bacteria</taxon>
        <taxon>Pseudomonadati</taxon>
        <taxon>Myxococcota</taxon>
        <taxon>Polyangia</taxon>
        <taxon>Polyangiales</taxon>
        <taxon>Polyangiaceae</taxon>
        <taxon>Chondromyces</taxon>
    </lineage>
</organism>
<dbReference type="InterPro" id="IPR051908">
    <property type="entry name" value="Ribosomal_N-acetyltransferase"/>
</dbReference>
<dbReference type="Gene3D" id="3.40.630.30">
    <property type="match status" value="1"/>
</dbReference>
<dbReference type="InterPro" id="IPR000182">
    <property type="entry name" value="GNAT_dom"/>
</dbReference>
<dbReference type="GO" id="GO:0008999">
    <property type="term" value="F:protein-N-terminal-alanine acetyltransferase activity"/>
    <property type="evidence" value="ECO:0007669"/>
    <property type="project" value="TreeGrafter"/>
</dbReference>
<proteinExistence type="predicted"/>
<feature type="domain" description="N-acetyltransferase" evidence="1">
    <location>
        <begin position="42"/>
        <end position="206"/>
    </location>
</feature>
<dbReference type="PANTHER" id="PTHR43441:SF2">
    <property type="entry name" value="FAMILY ACETYLTRANSFERASE, PUTATIVE (AFU_ORTHOLOGUE AFUA_7G00850)-RELATED"/>
    <property type="match status" value="1"/>
</dbReference>
<dbReference type="RefSeq" id="WP_197041316.1">
    <property type="nucleotide sequence ID" value="NZ_ASRX01000038.1"/>
</dbReference>
<dbReference type="PROSITE" id="PS51186">
    <property type="entry name" value="GNAT"/>
    <property type="match status" value="1"/>
</dbReference>
<dbReference type="eggNOG" id="COG1670">
    <property type="taxonomic scope" value="Bacteria"/>
</dbReference>
<comment type="caution">
    <text evidence="2">The sequence shown here is derived from an EMBL/GenBank/DDBJ whole genome shotgun (WGS) entry which is preliminary data.</text>
</comment>
<evidence type="ECO:0000313" key="3">
    <source>
        <dbReference type="Proteomes" id="UP000019678"/>
    </source>
</evidence>
<keyword evidence="3" id="KW-1185">Reference proteome</keyword>
<dbReference type="SUPFAM" id="SSF55729">
    <property type="entry name" value="Acyl-CoA N-acyltransferases (Nat)"/>
    <property type="match status" value="1"/>
</dbReference>
<reference evidence="2 3" key="1">
    <citation type="submission" date="2013-05" db="EMBL/GenBank/DDBJ databases">
        <title>Genome assembly of Chondromyces apiculatus DSM 436.</title>
        <authorList>
            <person name="Sharma G."/>
            <person name="Khatri I."/>
            <person name="Kaur C."/>
            <person name="Mayilraj S."/>
            <person name="Subramanian S."/>
        </authorList>
    </citation>
    <scope>NUCLEOTIDE SEQUENCE [LARGE SCALE GENOMIC DNA]</scope>
    <source>
        <strain evidence="2 3">DSM 436</strain>
    </source>
</reference>
<gene>
    <name evidence="2" type="ORF">CAP_4814</name>
</gene>
<evidence type="ECO:0000313" key="2">
    <source>
        <dbReference type="EMBL" id="EYF04131.1"/>
    </source>
</evidence>
<dbReference type="STRING" id="1192034.CAP_4814"/>
<dbReference type="AlphaFoldDB" id="A0A017T6D6"/>
<dbReference type="Proteomes" id="UP000019678">
    <property type="component" value="Unassembled WGS sequence"/>
</dbReference>